<dbReference type="eggNOG" id="COG2826">
    <property type="taxonomic scope" value="Bacteria"/>
</dbReference>
<sequence length="52" mass="6088">MPKEMDFNEVDQNFVSAVADKRNKIPRKSLNYRTPLEVFLSYIDESHLSSLN</sequence>
<accession>K0IVQ1</accession>
<protein>
    <submittedName>
        <fullName evidence="1">Putative transposase</fullName>
    </submittedName>
</protein>
<organism evidence="1 2">
    <name type="scientific">Amphibacillus xylanus (strain ATCC 51415 / DSM 6626 / JCM 7361 / LMG 17667 / NBRC 15112 / Ep01)</name>
    <dbReference type="NCBI Taxonomy" id="698758"/>
    <lineage>
        <taxon>Bacteria</taxon>
        <taxon>Bacillati</taxon>
        <taxon>Bacillota</taxon>
        <taxon>Bacilli</taxon>
        <taxon>Bacillales</taxon>
        <taxon>Bacillaceae</taxon>
        <taxon>Amphibacillus</taxon>
    </lineage>
</organism>
<name>K0IVQ1_AMPXN</name>
<evidence type="ECO:0000313" key="2">
    <source>
        <dbReference type="Proteomes" id="UP000006294"/>
    </source>
</evidence>
<evidence type="ECO:0000313" key="1">
    <source>
        <dbReference type="EMBL" id="BAM46504.1"/>
    </source>
</evidence>
<dbReference type="KEGG" id="axl:AXY_03720"/>
<proteinExistence type="predicted"/>
<dbReference type="HOGENOM" id="CLU_035706_10_2_9"/>
<keyword evidence="2" id="KW-1185">Reference proteome</keyword>
<dbReference type="Proteomes" id="UP000006294">
    <property type="component" value="Chromosome"/>
</dbReference>
<reference evidence="1 2" key="1">
    <citation type="submission" date="2011-01" db="EMBL/GenBank/DDBJ databases">
        <title>Whole genome sequence of Amphibacillus xylinus NBRC 15112.</title>
        <authorList>
            <person name="Nakazawa H."/>
            <person name="Katano Y."/>
            <person name="Nakamura S."/>
            <person name="Sasagawa M."/>
            <person name="Fukada J."/>
            <person name="Arai T."/>
            <person name="Sasakura N."/>
            <person name="Mochizuki D."/>
            <person name="Hosoyama A."/>
            <person name="Harada K."/>
            <person name="Horikawa H."/>
            <person name="Kato Y."/>
            <person name="Harada T."/>
            <person name="Sasaki K."/>
            <person name="Sekiguchi M."/>
            <person name="Hodoyama M."/>
            <person name="Nishiko R."/>
            <person name="Narita H."/>
            <person name="Hanamaki A."/>
            <person name="Hata C."/>
            <person name="Konno Y."/>
            <person name="Niimura Y."/>
            <person name="Yamazaki S."/>
            <person name="Fujita N."/>
        </authorList>
    </citation>
    <scope>NUCLEOTIDE SEQUENCE [LARGE SCALE GENOMIC DNA]</scope>
    <source>
        <strain evidence="2">ATCC 51415 / DSM 6626 / JCM 7361 / LMG 17667 / NBRC 15112 / Ep01</strain>
    </source>
</reference>
<gene>
    <name evidence="1" type="ordered locus">AXY_03720</name>
</gene>
<dbReference type="AlphaFoldDB" id="K0IVQ1"/>
<dbReference type="STRING" id="698758.AXY_03720"/>
<dbReference type="EMBL" id="AP012050">
    <property type="protein sequence ID" value="BAM46504.1"/>
    <property type="molecule type" value="Genomic_DNA"/>
</dbReference>